<comment type="catalytic activity">
    <reaction evidence="9">
        <text>3',3'-c-di-GMP + H2O = 5'-phosphoguanylyl(3'-&gt;5')guanosine + H(+)</text>
        <dbReference type="Rhea" id="RHEA:24902"/>
        <dbReference type="ChEBI" id="CHEBI:15377"/>
        <dbReference type="ChEBI" id="CHEBI:15378"/>
        <dbReference type="ChEBI" id="CHEBI:58754"/>
        <dbReference type="ChEBI" id="CHEBI:58805"/>
        <dbReference type="EC" id="3.1.4.52"/>
    </reaction>
</comment>
<accession>A0A3N5DNL8</accession>
<dbReference type="GO" id="GO:0071111">
    <property type="term" value="F:cyclic-guanylate-specific phosphodiesterase activity"/>
    <property type="evidence" value="ECO:0007669"/>
    <property type="project" value="UniProtKB-EC"/>
</dbReference>
<evidence type="ECO:0000256" key="10">
    <source>
        <dbReference type="SAM" id="Phobius"/>
    </source>
</evidence>
<dbReference type="InterPro" id="IPR024744">
    <property type="entry name" value="CSS-motif_dom"/>
</dbReference>
<dbReference type="Gene3D" id="3.20.20.450">
    <property type="entry name" value="EAL domain"/>
    <property type="match status" value="1"/>
</dbReference>
<dbReference type="InterPro" id="IPR050706">
    <property type="entry name" value="Cyclic-di-GMP_PDE-like"/>
</dbReference>
<evidence type="ECO:0000256" key="6">
    <source>
        <dbReference type="ARBA" id="ARBA00022801"/>
    </source>
</evidence>
<name>A0A3N5DNL8_9ENTR</name>
<evidence type="ECO:0000256" key="2">
    <source>
        <dbReference type="ARBA" id="ARBA00012282"/>
    </source>
</evidence>
<protein>
    <recommendedName>
        <fullName evidence="2">cyclic-guanylate-specific phosphodiesterase</fullName>
        <ecNumber evidence="2">3.1.4.52</ecNumber>
    </recommendedName>
</protein>
<evidence type="ECO:0000256" key="4">
    <source>
        <dbReference type="ARBA" id="ARBA00022636"/>
    </source>
</evidence>
<dbReference type="Pfam" id="PF00563">
    <property type="entry name" value="EAL"/>
    <property type="match status" value="1"/>
</dbReference>
<dbReference type="PROSITE" id="PS50883">
    <property type="entry name" value="EAL"/>
    <property type="match status" value="1"/>
</dbReference>
<dbReference type="InterPro" id="IPR035919">
    <property type="entry name" value="EAL_sf"/>
</dbReference>
<sequence length="516" mass="58103">MNNPLLRPIIGNIYKRLFITFLLFTALIGSSFTLLHHQLRQSMRENTADVAQQLLIKTENILNHSESTYLTMGDFLGKPCSKQIIENMQNVVAEGLYLRNTSFFQHGKIYCSSAPEAIGLEIRSADKFTAQRMLLFTDRFVTKGVPLFATRLDKNGLGIVSIIDGRYLQNMLEINNSNTKLFSYLKVGSSWIENSGESHNTALPELDFVTTVHGRTMPVEIVVGVKPMTWWQHLWAEYWLGISSVVLASLIFSAFIYLLLARPRSVKKVLNHALKRGEFVPWLQGIVDKHGNLCGAEVLMRWQTSSGEIINPDIFIPAAEKSGLIVPMTTSMLPELQRYFLQQRALIPSGFVLSLNICKLHFQNLGLVDECREFLKVFPEQSLVLCLEITERELIEQTSLTDLLLKQLDEIGVKIAIDDFGTGHASFNYMRSFKVDFIKIDRAFINTIGSASISASLVDIIIDMAAKLGMEVVAEGVESGAQAEYLIAHNVAKLQGFYYHKPVPLALFSAKFKHYQ</sequence>
<keyword evidence="7 10" id="KW-1133">Transmembrane helix</keyword>
<feature type="domain" description="EAL" evidence="11">
    <location>
        <begin position="263"/>
        <end position="516"/>
    </location>
</feature>
<evidence type="ECO:0000256" key="9">
    <source>
        <dbReference type="ARBA" id="ARBA00034290"/>
    </source>
</evidence>
<feature type="transmembrane region" description="Helical" evidence="10">
    <location>
        <begin position="238"/>
        <end position="260"/>
    </location>
</feature>
<keyword evidence="3" id="KW-1003">Cell membrane</keyword>
<evidence type="ECO:0000256" key="5">
    <source>
        <dbReference type="ARBA" id="ARBA00022692"/>
    </source>
</evidence>
<dbReference type="PANTHER" id="PTHR33121:SF80">
    <property type="entry name" value="CYCLIC DI-GMP PHOSPHODIESTERASE PDEL"/>
    <property type="match status" value="1"/>
</dbReference>
<dbReference type="Proteomes" id="UP000268615">
    <property type="component" value="Unassembled WGS sequence"/>
</dbReference>
<dbReference type="SUPFAM" id="SSF141868">
    <property type="entry name" value="EAL domain-like"/>
    <property type="match status" value="1"/>
</dbReference>
<dbReference type="EMBL" id="RPOH01000010">
    <property type="protein sequence ID" value="RPH30145.1"/>
    <property type="molecule type" value="Genomic_DNA"/>
</dbReference>
<dbReference type="PANTHER" id="PTHR33121">
    <property type="entry name" value="CYCLIC DI-GMP PHOSPHODIESTERASE PDEF"/>
    <property type="match status" value="1"/>
</dbReference>
<evidence type="ECO:0000256" key="1">
    <source>
        <dbReference type="ARBA" id="ARBA00004651"/>
    </source>
</evidence>
<evidence type="ECO:0000256" key="8">
    <source>
        <dbReference type="ARBA" id="ARBA00023136"/>
    </source>
</evidence>
<dbReference type="OrthoDB" id="675397at2"/>
<keyword evidence="8 10" id="KW-0472">Membrane</keyword>
<keyword evidence="6" id="KW-0378">Hydrolase</keyword>
<keyword evidence="4" id="KW-0973">c-di-GMP</keyword>
<reference evidence="12 13" key="1">
    <citation type="submission" date="2018-11" db="EMBL/GenBank/DDBJ databases">
        <title>Draft genome sequence of Buttiauxella warmboldiae CCUG 35512.</title>
        <authorList>
            <person name="Salva-Serra F."/>
            <person name="Marathe N."/>
            <person name="Moore E."/>
            <person name="Svensson L."/>
            <person name="Engstrom-Jakobsson H."/>
        </authorList>
    </citation>
    <scope>NUCLEOTIDE SEQUENCE [LARGE SCALE GENOMIC DNA]</scope>
    <source>
        <strain evidence="12 13">CCUG 35512</strain>
    </source>
</reference>
<keyword evidence="5 10" id="KW-0812">Transmembrane</keyword>
<dbReference type="Pfam" id="PF12792">
    <property type="entry name" value="CSS-motif"/>
    <property type="match status" value="1"/>
</dbReference>
<comment type="subcellular location">
    <subcellularLocation>
        <location evidence="1">Cell membrane</location>
        <topology evidence="1">Multi-pass membrane protein</topology>
    </subcellularLocation>
</comment>
<dbReference type="SMART" id="SM00052">
    <property type="entry name" value="EAL"/>
    <property type="match status" value="1"/>
</dbReference>
<proteinExistence type="predicted"/>
<evidence type="ECO:0000256" key="3">
    <source>
        <dbReference type="ARBA" id="ARBA00022475"/>
    </source>
</evidence>
<feature type="transmembrane region" description="Helical" evidence="10">
    <location>
        <begin position="13"/>
        <end position="35"/>
    </location>
</feature>
<gene>
    <name evidence="12" type="ORF">EHN07_03260</name>
</gene>
<keyword evidence="13" id="KW-1185">Reference proteome</keyword>
<evidence type="ECO:0000313" key="13">
    <source>
        <dbReference type="Proteomes" id="UP000268615"/>
    </source>
</evidence>
<comment type="caution">
    <text evidence="12">The sequence shown here is derived from an EMBL/GenBank/DDBJ whole genome shotgun (WGS) entry which is preliminary data.</text>
</comment>
<organism evidence="12 13">
    <name type="scientific">Buttiauxella warmboldiae</name>
    <dbReference type="NCBI Taxonomy" id="82993"/>
    <lineage>
        <taxon>Bacteria</taxon>
        <taxon>Pseudomonadati</taxon>
        <taxon>Pseudomonadota</taxon>
        <taxon>Gammaproteobacteria</taxon>
        <taxon>Enterobacterales</taxon>
        <taxon>Enterobacteriaceae</taxon>
        <taxon>Buttiauxella</taxon>
    </lineage>
</organism>
<evidence type="ECO:0000256" key="7">
    <source>
        <dbReference type="ARBA" id="ARBA00022989"/>
    </source>
</evidence>
<dbReference type="InterPro" id="IPR001633">
    <property type="entry name" value="EAL_dom"/>
</dbReference>
<dbReference type="AlphaFoldDB" id="A0A3N5DNL8"/>
<evidence type="ECO:0000313" key="12">
    <source>
        <dbReference type="EMBL" id="RPH30145.1"/>
    </source>
</evidence>
<dbReference type="GO" id="GO:0005886">
    <property type="term" value="C:plasma membrane"/>
    <property type="evidence" value="ECO:0007669"/>
    <property type="project" value="UniProtKB-SubCell"/>
</dbReference>
<evidence type="ECO:0000259" key="11">
    <source>
        <dbReference type="PROSITE" id="PS50883"/>
    </source>
</evidence>
<dbReference type="EC" id="3.1.4.52" evidence="2"/>
<dbReference type="CDD" id="cd01948">
    <property type="entry name" value="EAL"/>
    <property type="match status" value="1"/>
</dbReference>